<protein>
    <submittedName>
        <fullName evidence="4">Uncharacterized protein</fullName>
    </submittedName>
</protein>
<dbReference type="PANTHER" id="PTHR13778:SF47">
    <property type="entry name" value="LIPOPOLYSACCHARIDE 1,3-GALACTOSYLTRANSFERASE"/>
    <property type="match status" value="1"/>
</dbReference>
<keyword evidence="5" id="KW-1185">Reference proteome</keyword>
<keyword evidence="2" id="KW-0808">Transferase</keyword>
<dbReference type="SUPFAM" id="SSF53448">
    <property type="entry name" value="Nucleotide-diphospho-sugar transferases"/>
    <property type="match status" value="1"/>
</dbReference>
<sequence>MREMAHKAGVEVAFKAPKSFSENAHTTELLSRAMYHRLFLHQLTDRKRILYLDGDTIISTDITGFATQNLEGKPIAAVCSPGAFPGRMVKHPITGREELFTDYLVRMGAETGVENSYINSGVLLIDADYWRAHEVHIDFAKMIATGEFVYAPDQDLLNAYFYGRIKLLSPNWNFQTSLFHSFKIKDVQIWMKANAAYYNDILGCQHSPAIIHYVYFKPWQHRVMKTGFDKTYLINCFKCFGLSSFFARALRVYMRKTFRKGNTISMDLSLE</sequence>
<keyword evidence="3" id="KW-0479">Metal-binding</keyword>
<dbReference type="InterPro" id="IPR029044">
    <property type="entry name" value="Nucleotide-diphossugar_trans"/>
</dbReference>
<evidence type="ECO:0000256" key="1">
    <source>
        <dbReference type="ARBA" id="ARBA00022676"/>
    </source>
</evidence>
<dbReference type="Proteomes" id="UP000637980">
    <property type="component" value="Unassembled WGS sequence"/>
</dbReference>
<dbReference type="InterPro" id="IPR002495">
    <property type="entry name" value="Glyco_trans_8"/>
</dbReference>
<dbReference type="Gene3D" id="3.90.550.10">
    <property type="entry name" value="Spore Coat Polysaccharide Biosynthesis Protein SpsA, Chain A"/>
    <property type="match status" value="1"/>
</dbReference>
<keyword evidence="1" id="KW-0328">Glycosyltransferase</keyword>
<name>A0ABQ3EL73_9HYPH</name>
<evidence type="ECO:0000313" key="5">
    <source>
        <dbReference type="Proteomes" id="UP000637980"/>
    </source>
</evidence>
<reference evidence="5" key="1">
    <citation type="journal article" date="2019" name="Int. J. Syst. Evol. Microbiol.">
        <title>The Global Catalogue of Microorganisms (GCM) 10K type strain sequencing project: providing services to taxonomists for standard genome sequencing and annotation.</title>
        <authorList>
            <consortium name="The Broad Institute Genomics Platform"/>
            <consortium name="The Broad Institute Genome Sequencing Center for Infectious Disease"/>
            <person name="Wu L."/>
            <person name="Ma J."/>
        </authorList>
    </citation>
    <scope>NUCLEOTIDE SEQUENCE [LARGE SCALE GENOMIC DNA]</scope>
    <source>
        <strain evidence="5">KCTC 12861</strain>
    </source>
</reference>
<gene>
    <name evidence="4" type="ORF">GCM10007094_31410</name>
</gene>
<evidence type="ECO:0000256" key="3">
    <source>
        <dbReference type="ARBA" id="ARBA00022723"/>
    </source>
</evidence>
<dbReference type="EMBL" id="BMXE01000006">
    <property type="protein sequence ID" value="GHB39870.1"/>
    <property type="molecule type" value="Genomic_DNA"/>
</dbReference>
<dbReference type="Pfam" id="PF01501">
    <property type="entry name" value="Glyco_transf_8"/>
    <property type="match status" value="1"/>
</dbReference>
<proteinExistence type="predicted"/>
<evidence type="ECO:0000256" key="2">
    <source>
        <dbReference type="ARBA" id="ARBA00022679"/>
    </source>
</evidence>
<dbReference type="PANTHER" id="PTHR13778">
    <property type="entry name" value="GLYCOSYLTRANSFERASE 8 DOMAIN-CONTAINING PROTEIN"/>
    <property type="match status" value="1"/>
</dbReference>
<accession>A0ABQ3EL73</accession>
<organism evidence="4 5">
    <name type="scientific">Pseudovibrio japonicus</name>
    <dbReference type="NCBI Taxonomy" id="366534"/>
    <lineage>
        <taxon>Bacteria</taxon>
        <taxon>Pseudomonadati</taxon>
        <taxon>Pseudomonadota</taxon>
        <taxon>Alphaproteobacteria</taxon>
        <taxon>Hyphomicrobiales</taxon>
        <taxon>Stappiaceae</taxon>
        <taxon>Pseudovibrio</taxon>
    </lineage>
</organism>
<comment type="caution">
    <text evidence="4">The sequence shown here is derived from an EMBL/GenBank/DDBJ whole genome shotgun (WGS) entry which is preliminary data.</text>
</comment>
<dbReference type="InterPro" id="IPR050748">
    <property type="entry name" value="Glycosyltrans_8_dom-fam"/>
</dbReference>
<evidence type="ECO:0000313" key="4">
    <source>
        <dbReference type="EMBL" id="GHB39870.1"/>
    </source>
</evidence>